<organism evidence="2 3">
    <name type="scientific">Pyxicephalus adspersus</name>
    <name type="common">African bullfrog</name>
    <dbReference type="NCBI Taxonomy" id="30357"/>
    <lineage>
        <taxon>Eukaryota</taxon>
        <taxon>Metazoa</taxon>
        <taxon>Chordata</taxon>
        <taxon>Craniata</taxon>
        <taxon>Vertebrata</taxon>
        <taxon>Euteleostomi</taxon>
        <taxon>Amphibia</taxon>
        <taxon>Batrachia</taxon>
        <taxon>Anura</taxon>
        <taxon>Neobatrachia</taxon>
        <taxon>Ranoidea</taxon>
        <taxon>Pyxicephalidae</taxon>
        <taxon>Pyxicephalinae</taxon>
        <taxon>Pyxicephalus</taxon>
    </lineage>
</organism>
<keyword evidence="1" id="KW-0812">Transmembrane</keyword>
<evidence type="ECO:0008006" key="4">
    <source>
        <dbReference type="Google" id="ProtNLM"/>
    </source>
</evidence>
<name>A0AAV3A4E5_PYXAD</name>
<comment type="caution">
    <text evidence="2">The sequence shown here is derived from an EMBL/GenBank/DDBJ whole genome shotgun (WGS) entry which is preliminary data.</text>
</comment>
<dbReference type="Proteomes" id="UP001181693">
    <property type="component" value="Unassembled WGS sequence"/>
</dbReference>
<keyword evidence="1" id="KW-1133">Transmembrane helix</keyword>
<evidence type="ECO:0000313" key="3">
    <source>
        <dbReference type="Proteomes" id="UP001181693"/>
    </source>
</evidence>
<keyword evidence="3" id="KW-1185">Reference proteome</keyword>
<keyword evidence="1" id="KW-0472">Membrane</keyword>
<reference evidence="2" key="1">
    <citation type="thesis" date="2020" institute="ProQuest LLC" country="789 East Eisenhower Parkway, Ann Arbor, MI, USA">
        <title>Comparative Genomics and Chromosome Evolution.</title>
        <authorList>
            <person name="Mudd A.B."/>
        </authorList>
    </citation>
    <scope>NUCLEOTIDE SEQUENCE</scope>
    <source>
        <strain evidence="2">1538</strain>
        <tissue evidence="2">Blood</tissue>
    </source>
</reference>
<dbReference type="AlphaFoldDB" id="A0AAV3A4E5"/>
<dbReference type="EMBL" id="DYDO01000007">
    <property type="protein sequence ID" value="DBA21297.1"/>
    <property type="molecule type" value="Genomic_DNA"/>
</dbReference>
<proteinExistence type="predicted"/>
<gene>
    <name evidence="2" type="ORF">GDO54_017964</name>
</gene>
<protein>
    <recommendedName>
        <fullName evidence="4">ATP synthase F0 subunit 8</fullName>
    </recommendedName>
</protein>
<accession>A0AAV3A4E5</accession>
<evidence type="ECO:0000313" key="2">
    <source>
        <dbReference type="EMBL" id="DBA21297.1"/>
    </source>
</evidence>
<evidence type="ECO:0000256" key="1">
    <source>
        <dbReference type="SAM" id="Phobius"/>
    </source>
</evidence>
<sequence>MVFLQAQTCASNIPQVISQETTKYFLCCNAILWNYYVVIMIFYMITTAYKVASAKFPSRKKHLQPKGSLRIYKIEKNECLNPIKHF</sequence>
<feature type="transmembrane region" description="Helical" evidence="1">
    <location>
        <begin position="33"/>
        <end position="52"/>
    </location>
</feature>